<dbReference type="InterPro" id="IPR050204">
    <property type="entry name" value="AraC_XylS_family_regulators"/>
</dbReference>
<evidence type="ECO:0000313" key="6">
    <source>
        <dbReference type="Proteomes" id="UP000680750"/>
    </source>
</evidence>
<dbReference type="SUPFAM" id="SSF46689">
    <property type="entry name" value="Homeodomain-like"/>
    <property type="match status" value="2"/>
</dbReference>
<dbReference type="GO" id="GO:0003700">
    <property type="term" value="F:DNA-binding transcription factor activity"/>
    <property type="evidence" value="ECO:0007669"/>
    <property type="project" value="InterPro"/>
</dbReference>
<gene>
    <name evidence="5" type="ORF">Asera_61730</name>
</gene>
<dbReference type="InterPro" id="IPR003313">
    <property type="entry name" value="AraC-bd"/>
</dbReference>
<keyword evidence="6" id="KW-1185">Reference proteome</keyword>
<organism evidence="5 6">
    <name type="scientific">Actinocatenispora sera</name>
    <dbReference type="NCBI Taxonomy" id="390989"/>
    <lineage>
        <taxon>Bacteria</taxon>
        <taxon>Bacillati</taxon>
        <taxon>Actinomycetota</taxon>
        <taxon>Actinomycetes</taxon>
        <taxon>Micromonosporales</taxon>
        <taxon>Micromonosporaceae</taxon>
        <taxon>Actinocatenispora</taxon>
    </lineage>
</organism>
<evidence type="ECO:0000256" key="3">
    <source>
        <dbReference type="ARBA" id="ARBA00023163"/>
    </source>
</evidence>
<dbReference type="GO" id="GO:0043565">
    <property type="term" value="F:sequence-specific DNA binding"/>
    <property type="evidence" value="ECO:0007669"/>
    <property type="project" value="InterPro"/>
</dbReference>
<accession>A0A810LB08</accession>
<dbReference type="EMBL" id="AP023354">
    <property type="protein sequence ID" value="BCJ32065.1"/>
    <property type="molecule type" value="Genomic_DNA"/>
</dbReference>
<dbReference type="InterPro" id="IPR018060">
    <property type="entry name" value="HTH_AraC"/>
</dbReference>
<keyword evidence="2" id="KW-0238">DNA-binding</keyword>
<dbReference type="SMART" id="SM00342">
    <property type="entry name" value="HTH_ARAC"/>
    <property type="match status" value="1"/>
</dbReference>
<name>A0A810LB08_9ACTN</name>
<feature type="domain" description="HTH araC/xylS-type" evidence="4">
    <location>
        <begin position="178"/>
        <end position="275"/>
    </location>
</feature>
<dbReference type="PROSITE" id="PS01124">
    <property type="entry name" value="HTH_ARAC_FAMILY_2"/>
    <property type="match status" value="1"/>
</dbReference>
<evidence type="ECO:0000313" key="5">
    <source>
        <dbReference type="EMBL" id="BCJ32065.1"/>
    </source>
</evidence>
<dbReference type="Pfam" id="PF02311">
    <property type="entry name" value="AraC_binding"/>
    <property type="match status" value="1"/>
</dbReference>
<dbReference type="AlphaFoldDB" id="A0A810LB08"/>
<dbReference type="KEGG" id="aser:Asera_61730"/>
<reference evidence="5" key="1">
    <citation type="submission" date="2020-08" db="EMBL/GenBank/DDBJ databases">
        <title>Whole genome shotgun sequence of Actinocatenispora sera NBRC 101916.</title>
        <authorList>
            <person name="Komaki H."/>
            <person name="Tamura T."/>
        </authorList>
    </citation>
    <scope>NUCLEOTIDE SEQUENCE</scope>
    <source>
        <strain evidence="5">NBRC 101916</strain>
    </source>
</reference>
<evidence type="ECO:0000256" key="1">
    <source>
        <dbReference type="ARBA" id="ARBA00023015"/>
    </source>
</evidence>
<dbReference type="Proteomes" id="UP000680750">
    <property type="component" value="Chromosome"/>
</dbReference>
<keyword evidence="1" id="KW-0805">Transcription regulation</keyword>
<dbReference type="InterPro" id="IPR009057">
    <property type="entry name" value="Homeodomain-like_sf"/>
</dbReference>
<dbReference type="SUPFAM" id="SSF51215">
    <property type="entry name" value="Regulatory protein AraC"/>
    <property type="match status" value="1"/>
</dbReference>
<keyword evidence="3" id="KW-0804">Transcription</keyword>
<dbReference type="PANTHER" id="PTHR46796:SF2">
    <property type="entry name" value="TRANSCRIPTIONAL REGULATORY PROTEIN"/>
    <property type="match status" value="1"/>
</dbReference>
<dbReference type="Pfam" id="PF12833">
    <property type="entry name" value="HTH_18"/>
    <property type="match status" value="1"/>
</dbReference>
<dbReference type="Gene3D" id="1.10.10.60">
    <property type="entry name" value="Homeodomain-like"/>
    <property type="match status" value="1"/>
</dbReference>
<dbReference type="InterPro" id="IPR037923">
    <property type="entry name" value="HTH-like"/>
</dbReference>
<proteinExistence type="predicted"/>
<sequence length="277" mass="29878">MTHDWSRYWRSDTGRIEAMHAHFERHVYHRHSHDTYSFGVTETGAQAFACRGASRVSAAGMVMAFNPEDPHDGHAADALGFTYRIVHLGPDLIDAALADLAGRPVGSPLFVDPVLDDPVLAAALRRLHRALLPDDGVGIATPLRRTELVDTAVRLLVARGATGRPGPATVPAARSLAVAARRYLDGTYLSGLDTAELAAATGASRFAVYRAFRATFGLSPSDYQRQLRLRYARRLLTAGTPVALAAGTAGFADQAHLTRWFRRCYAITPAAYVAATG</sequence>
<dbReference type="RefSeq" id="WP_030447067.1">
    <property type="nucleotide sequence ID" value="NZ_AP023354.1"/>
</dbReference>
<dbReference type="PANTHER" id="PTHR46796">
    <property type="entry name" value="HTH-TYPE TRANSCRIPTIONAL ACTIVATOR RHAS-RELATED"/>
    <property type="match status" value="1"/>
</dbReference>
<protein>
    <submittedName>
        <fullName evidence="5">AraC family transcriptional regulator</fullName>
    </submittedName>
</protein>
<evidence type="ECO:0000259" key="4">
    <source>
        <dbReference type="PROSITE" id="PS01124"/>
    </source>
</evidence>
<evidence type="ECO:0000256" key="2">
    <source>
        <dbReference type="ARBA" id="ARBA00023125"/>
    </source>
</evidence>